<gene>
    <name evidence="2" type="ORF">FHR70_002550</name>
</gene>
<proteinExistence type="predicted"/>
<dbReference type="EMBL" id="JACHWB010000003">
    <property type="protein sequence ID" value="MBB3019485.1"/>
    <property type="molecule type" value="Genomic_DNA"/>
</dbReference>
<comment type="caution">
    <text evidence="2">The sequence shown here is derived from an EMBL/GenBank/DDBJ whole genome shotgun (WGS) entry which is preliminary data.</text>
</comment>
<sequence length="163" mass="18258">MADPVPNPSMRLDDQEQVPVLDDALRSNPRTVAEEIIPLVEETASVSKREVVTGHVRVQTVTDAVEELARASVQREDVEVTRVPIDKVVEAAPEIRTDGDVTIVPVLEEVLVVTKQLVLKEELHIRRRIETETVEVPVTLRKQRALVERLAPDAPDPEKEMPQ</sequence>
<dbReference type="Pfam" id="PF09557">
    <property type="entry name" value="DUF2382"/>
    <property type="match status" value="1"/>
</dbReference>
<reference evidence="2 3" key="1">
    <citation type="submission" date="2020-08" db="EMBL/GenBank/DDBJ databases">
        <title>The Agave Microbiome: Exploring the role of microbial communities in plant adaptations to desert environments.</title>
        <authorList>
            <person name="Partida-Martinez L.P."/>
        </authorList>
    </citation>
    <scope>NUCLEOTIDE SEQUENCE [LARGE SCALE GENOMIC DNA]</scope>
    <source>
        <strain evidence="2 3">AT3.9</strain>
    </source>
</reference>
<name>A0A7W4VMI0_9HYPH</name>
<evidence type="ECO:0000259" key="1">
    <source>
        <dbReference type="Pfam" id="PF09557"/>
    </source>
</evidence>
<dbReference type="AlphaFoldDB" id="A0A7W4VMI0"/>
<keyword evidence="3" id="KW-1185">Reference proteome</keyword>
<dbReference type="RefSeq" id="WP_183450645.1">
    <property type="nucleotide sequence ID" value="NZ_JACHWB010000003.1"/>
</dbReference>
<evidence type="ECO:0000313" key="3">
    <source>
        <dbReference type="Proteomes" id="UP000532010"/>
    </source>
</evidence>
<dbReference type="Proteomes" id="UP000532010">
    <property type="component" value="Unassembled WGS sequence"/>
</dbReference>
<protein>
    <submittedName>
        <fullName evidence="2">Uncharacterized protein (TIGR02271 family)</fullName>
    </submittedName>
</protein>
<accession>A0A7W4VMI0</accession>
<organism evidence="2 3">
    <name type="scientific">Microvirga lupini</name>
    <dbReference type="NCBI Taxonomy" id="420324"/>
    <lineage>
        <taxon>Bacteria</taxon>
        <taxon>Pseudomonadati</taxon>
        <taxon>Pseudomonadota</taxon>
        <taxon>Alphaproteobacteria</taxon>
        <taxon>Hyphomicrobiales</taxon>
        <taxon>Methylobacteriaceae</taxon>
        <taxon>Microvirga</taxon>
    </lineage>
</organism>
<dbReference type="InterPro" id="IPR019060">
    <property type="entry name" value="DUF2382"/>
</dbReference>
<evidence type="ECO:0000313" key="2">
    <source>
        <dbReference type="EMBL" id="MBB3019485.1"/>
    </source>
</evidence>
<feature type="domain" description="DUF2382" evidence="1">
    <location>
        <begin position="37"/>
        <end position="145"/>
    </location>
</feature>